<evidence type="ECO:0000313" key="3">
    <source>
        <dbReference type="EMBL" id="CAA9340044.1"/>
    </source>
</evidence>
<dbReference type="AlphaFoldDB" id="A0A6J4LS39"/>
<reference evidence="3" key="1">
    <citation type="submission" date="2020-02" db="EMBL/GenBank/DDBJ databases">
        <authorList>
            <person name="Meier V. D."/>
        </authorList>
    </citation>
    <scope>NUCLEOTIDE SEQUENCE</scope>
    <source>
        <strain evidence="3">AVDCRST_MAG93</strain>
    </source>
</reference>
<dbReference type="SUPFAM" id="SSF52540">
    <property type="entry name" value="P-loop containing nucleoside triphosphate hydrolases"/>
    <property type="match status" value="1"/>
</dbReference>
<dbReference type="EMBL" id="CADCTR010002227">
    <property type="protein sequence ID" value="CAA9340044.1"/>
    <property type="molecule type" value="Genomic_DNA"/>
</dbReference>
<keyword evidence="3" id="KW-0547">Nucleotide-binding</keyword>
<accession>A0A6J4LS39</accession>
<dbReference type="InterPro" id="IPR050166">
    <property type="entry name" value="ABC_transporter_ATP-bind"/>
</dbReference>
<sequence>MIMKRTPGLVCNGIGKTFRTRSGRVVALANVSFTLSAEEFVCIVGPSGCGKSTLLKILADLVEPTSGSLVFPEASRNRPRNALVFQEHGLFPWMTVLDNVAFGLEMQGVRRREREARALRFLEQV</sequence>
<dbReference type="Gene3D" id="3.40.50.300">
    <property type="entry name" value="P-loop containing nucleotide triphosphate hydrolases"/>
    <property type="match status" value="1"/>
</dbReference>
<dbReference type="Pfam" id="PF00005">
    <property type="entry name" value="ABC_tran"/>
    <property type="match status" value="1"/>
</dbReference>
<organism evidence="3">
    <name type="scientific">uncultured Chloroflexia bacterium</name>
    <dbReference type="NCBI Taxonomy" id="1672391"/>
    <lineage>
        <taxon>Bacteria</taxon>
        <taxon>Bacillati</taxon>
        <taxon>Chloroflexota</taxon>
        <taxon>Chloroflexia</taxon>
        <taxon>environmental samples</taxon>
    </lineage>
</organism>
<protein>
    <submittedName>
        <fullName evidence="3">ABC transporter, ATP-binding protein (Cluster 10, nitrate/sulfonate/bicarbonate)</fullName>
    </submittedName>
</protein>
<proteinExistence type="predicted"/>
<keyword evidence="3" id="KW-0067">ATP-binding</keyword>
<dbReference type="InterPro" id="IPR003439">
    <property type="entry name" value="ABC_transporter-like_ATP-bd"/>
</dbReference>
<dbReference type="InterPro" id="IPR027417">
    <property type="entry name" value="P-loop_NTPase"/>
</dbReference>
<name>A0A6J4LS39_9CHLR</name>
<gene>
    <name evidence="3" type="ORF">AVDCRST_MAG93-6606</name>
</gene>
<keyword evidence="1" id="KW-0813">Transport</keyword>
<dbReference type="GO" id="GO:0005524">
    <property type="term" value="F:ATP binding"/>
    <property type="evidence" value="ECO:0007669"/>
    <property type="project" value="UniProtKB-KW"/>
</dbReference>
<feature type="non-terminal residue" evidence="3">
    <location>
        <position position="125"/>
    </location>
</feature>
<dbReference type="PANTHER" id="PTHR42788">
    <property type="entry name" value="TAURINE IMPORT ATP-BINDING PROTEIN-RELATED"/>
    <property type="match status" value="1"/>
</dbReference>
<evidence type="ECO:0000259" key="2">
    <source>
        <dbReference type="Pfam" id="PF00005"/>
    </source>
</evidence>
<evidence type="ECO:0000256" key="1">
    <source>
        <dbReference type="ARBA" id="ARBA00022448"/>
    </source>
</evidence>
<dbReference type="GO" id="GO:0016887">
    <property type="term" value="F:ATP hydrolysis activity"/>
    <property type="evidence" value="ECO:0007669"/>
    <property type="project" value="InterPro"/>
</dbReference>
<dbReference type="PANTHER" id="PTHR42788:SF13">
    <property type="entry name" value="ALIPHATIC SULFONATES IMPORT ATP-BINDING PROTEIN SSUB"/>
    <property type="match status" value="1"/>
</dbReference>
<feature type="domain" description="ABC transporter" evidence="2">
    <location>
        <begin position="28"/>
        <end position="124"/>
    </location>
</feature>